<evidence type="ECO:0000313" key="7">
    <source>
        <dbReference type="Proteomes" id="UP000599024"/>
    </source>
</evidence>
<dbReference type="Gene3D" id="2.170.190.11">
    <property type="entry name" value="Molybdopterin biosynthesis moea protein, domain 3"/>
    <property type="match status" value="1"/>
</dbReference>
<dbReference type="Gene3D" id="3.40.980.10">
    <property type="entry name" value="MoaB/Mog-like domain"/>
    <property type="match status" value="1"/>
</dbReference>
<proteinExistence type="inferred from homology"/>
<dbReference type="EMBL" id="JACNLK010000005">
    <property type="protein sequence ID" value="MBC8207588.1"/>
    <property type="molecule type" value="Genomic_DNA"/>
</dbReference>
<dbReference type="EC" id="2.10.1.1" evidence="4"/>
<dbReference type="InterPro" id="IPR001453">
    <property type="entry name" value="MoaB/Mog_dom"/>
</dbReference>
<comment type="function">
    <text evidence="1 4">Catalyzes the insertion of molybdate into adenylated molybdopterin with the concomitant release of AMP.</text>
</comment>
<reference evidence="6 7" key="1">
    <citation type="submission" date="2020-08" db="EMBL/GenBank/DDBJ databases">
        <title>Bridging the membrane lipid divide: bacteria of the FCB group superphylum have the potential to synthesize archaeal ether lipids.</title>
        <authorList>
            <person name="Villanueva L."/>
            <person name="Von Meijenfeldt F.A.B."/>
            <person name="Westbye A.B."/>
            <person name="Yadav S."/>
            <person name="Hopmans E.C."/>
            <person name="Dutilh B.E."/>
            <person name="Sinninghe Damste J.S."/>
        </authorList>
    </citation>
    <scope>NUCLEOTIDE SEQUENCE [LARGE SCALE GENOMIC DNA]</scope>
    <source>
        <strain evidence="6">NIOZ-UU81</strain>
    </source>
</reference>
<dbReference type="InterPro" id="IPR005110">
    <property type="entry name" value="MoeA_linker/N"/>
</dbReference>
<dbReference type="Gene3D" id="3.90.105.10">
    <property type="entry name" value="Molybdopterin biosynthesis moea protein, domain 2"/>
    <property type="match status" value="1"/>
</dbReference>
<dbReference type="SUPFAM" id="SSF63882">
    <property type="entry name" value="MoeA N-terminal region -like"/>
    <property type="match status" value="1"/>
</dbReference>
<comment type="similarity">
    <text evidence="2 4">Belongs to the MoeA family.</text>
</comment>
<dbReference type="GO" id="GO:0046872">
    <property type="term" value="F:metal ion binding"/>
    <property type="evidence" value="ECO:0007669"/>
    <property type="project" value="UniProtKB-UniRule"/>
</dbReference>
<evidence type="ECO:0000256" key="1">
    <source>
        <dbReference type="ARBA" id="ARBA00002901"/>
    </source>
</evidence>
<dbReference type="PANTHER" id="PTHR10192:SF5">
    <property type="entry name" value="GEPHYRIN"/>
    <property type="match status" value="1"/>
</dbReference>
<keyword evidence="4" id="KW-0501">Molybdenum cofactor biosynthesis</keyword>
<dbReference type="SMART" id="SM00852">
    <property type="entry name" value="MoCF_biosynth"/>
    <property type="match status" value="1"/>
</dbReference>
<evidence type="ECO:0000259" key="5">
    <source>
        <dbReference type="SMART" id="SM00852"/>
    </source>
</evidence>
<comment type="catalytic activity">
    <reaction evidence="3">
        <text>adenylyl-molybdopterin + molybdate = Mo-molybdopterin + AMP + H(+)</text>
        <dbReference type="Rhea" id="RHEA:35047"/>
        <dbReference type="ChEBI" id="CHEBI:15378"/>
        <dbReference type="ChEBI" id="CHEBI:36264"/>
        <dbReference type="ChEBI" id="CHEBI:62727"/>
        <dbReference type="ChEBI" id="CHEBI:71302"/>
        <dbReference type="ChEBI" id="CHEBI:456215"/>
        <dbReference type="EC" id="2.10.1.1"/>
    </reaction>
</comment>
<dbReference type="Pfam" id="PF00994">
    <property type="entry name" value="MoCF_biosynth"/>
    <property type="match status" value="1"/>
</dbReference>
<dbReference type="InterPro" id="IPR036425">
    <property type="entry name" value="MoaB/Mog-like_dom_sf"/>
</dbReference>
<accession>A0A8J6N4Z5</accession>
<dbReference type="Proteomes" id="UP000599024">
    <property type="component" value="Unassembled WGS sequence"/>
</dbReference>
<organism evidence="6 7">
    <name type="scientific">Candidatus Desulfatifera sulfidica</name>
    <dbReference type="NCBI Taxonomy" id="2841691"/>
    <lineage>
        <taxon>Bacteria</taxon>
        <taxon>Pseudomonadati</taxon>
        <taxon>Thermodesulfobacteriota</taxon>
        <taxon>Desulfobulbia</taxon>
        <taxon>Desulfobulbales</taxon>
        <taxon>Desulfobulbaceae</taxon>
        <taxon>Candidatus Desulfatifera</taxon>
    </lineage>
</organism>
<dbReference type="CDD" id="cd00887">
    <property type="entry name" value="MoeA"/>
    <property type="match status" value="1"/>
</dbReference>
<keyword evidence="4" id="KW-0808">Transferase</keyword>
<gene>
    <name evidence="6" type="ORF">H8E79_00240</name>
</gene>
<sequence length="408" mass="43788">MTEREIPDLNTARRLIAERIVSLGAETVSLEQAVGRVPQQSLRALCPLPGFDQSLRDGYVIGKGGQRTDAGWSYELAGEIAAGDVGPNSLAPGSACRIMTGGLIPARAQRVIQDEQCQVRGGRLVISDAVKSAAETYVSYKGRQLQRGRVVVPAGRPLEPGDLVLLAGCGYAEVEVCKRPRVGFFCTGSELDLPGAVLEPGRKITGNGYFLRDLATRVGSQVADHGLVKDRLELVQERLAEVLATDVDLVISTGGMGPGKYDLVEEAFARAGGHLVYRALNVRPGRATLFGVLGRTLFFGLPGPPPAVRMLLNELVAPALLALQGVQRRGPRNLRVRLSEALQVRSCGVCRLRGGIIELNRGECVVRPARQLESPSCYLVIPARRCSYRQGELITVHLPVSLCSGSVL</sequence>
<dbReference type="InterPro" id="IPR038987">
    <property type="entry name" value="MoeA-like"/>
</dbReference>
<dbReference type="PANTHER" id="PTHR10192">
    <property type="entry name" value="MOLYBDOPTERIN BIOSYNTHESIS PROTEIN"/>
    <property type="match status" value="1"/>
</dbReference>
<feature type="domain" description="MoaB/Mog" evidence="5">
    <location>
        <begin position="183"/>
        <end position="322"/>
    </location>
</feature>
<keyword evidence="4" id="KW-0500">Molybdenum</keyword>
<protein>
    <recommendedName>
        <fullName evidence="4">Molybdopterin molybdenumtransferase</fullName>
        <ecNumber evidence="4">2.10.1.1</ecNumber>
    </recommendedName>
</protein>
<evidence type="ECO:0000256" key="4">
    <source>
        <dbReference type="RuleBase" id="RU365090"/>
    </source>
</evidence>
<name>A0A8J6N4Z5_9BACT</name>
<evidence type="ECO:0000256" key="2">
    <source>
        <dbReference type="ARBA" id="ARBA00010763"/>
    </source>
</evidence>
<dbReference type="GO" id="GO:0061599">
    <property type="term" value="F:molybdopterin molybdotransferase activity"/>
    <property type="evidence" value="ECO:0007669"/>
    <property type="project" value="UniProtKB-UniRule"/>
</dbReference>
<dbReference type="UniPathway" id="UPA00344"/>
<dbReference type="AlphaFoldDB" id="A0A8J6N4Z5"/>
<comment type="cofactor">
    <cofactor evidence="4">
        <name>Mg(2+)</name>
        <dbReference type="ChEBI" id="CHEBI:18420"/>
    </cofactor>
</comment>
<comment type="pathway">
    <text evidence="4">Cofactor biosynthesis; molybdopterin biosynthesis.</text>
</comment>
<dbReference type="Pfam" id="PF03453">
    <property type="entry name" value="MoeA_N"/>
    <property type="match status" value="1"/>
</dbReference>
<dbReference type="GO" id="GO:0005829">
    <property type="term" value="C:cytosol"/>
    <property type="evidence" value="ECO:0007669"/>
    <property type="project" value="TreeGrafter"/>
</dbReference>
<dbReference type="GO" id="GO:0006777">
    <property type="term" value="P:Mo-molybdopterin cofactor biosynthetic process"/>
    <property type="evidence" value="ECO:0007669"/>
    <property type="project" value="UniProtKB-UniRule"/>
</dbReference>
<dbReference type="InterPro" id="IPR036135">
    <property type="entry name" value="MoeA_linker/N_sf"/>
</dbReference>
<keyword evidence="4" id="KW-0479">Metal-binding</keyword>
<dbReference type="InterPro" id="IPR036688">
    <property type="entry name" value="MoeA_C_domain_IV_sf"/>
</dbReference>
<dbReference type="SUPFAM" id="SSF53218">
    <property type="entry name" value="Molybdenum cofactor biosynthesis proteins"/>
    <property type="match status" value="1"/>
</dbReference>
<evidence type="ECO:0000256" key="3">
    <source>
        <dbReference type="ARBA" id="ARBA00047317"/>
    </source>
</evidence>
<comment type="caution">
    <text evidence="6">The sequence shown here is derived from an EMBL/GenBank/DDBJ whole genome shotgun (WGS) entry which is preliminary data.</text>
</comment>
<keyword evidence="4" id="KW-0460">Magnesium</keyword>
<dbReference type="Gene3D" id="2.40.340.10">
    <property type="entry name" value="MoeA, C-terminal, domain IV"/>
    <property type="match status" value="1"/>
</dbReference>
<evidence type="ECO:0000313" key="6">
    <source>
        <dbReference type="EMBL" id="MBC8207588.1"/>
    </source>
</evidence>